<evidence type="ECO:0000313" key="2">
    <source>
        <dbReference type="Proteomes" id="UP000248729"/>
    </source>
</evidence>
<dbReference type="Pfam" id="PF07073">
    <property type="entry name" value="ROF"/>
    <property type="match status" value="1"/>
</dbReference>
<sequence length="81" mass="9003">MISCGNYDYIEIVCLFKYPVEITLKSGEVVSGKALDTAKNSLGEECIKLLTQDSDLLVVLDSIAKMKVTMENPHFQEVAFD</sequence>
<dbReference type="InterPro" id="IPR023534">
    <property type="entry name" value="Rof/RNase_P-like"/>
</dbReference>
<dbReference type="RefSeq" id="WP_112404279.1">
    <property type="nucleotide sequence ID" value="NZ_QLTR01000019.1"/>
</dbReference>
<dbReference type="AlphaFoldDB" id="A0A329E6K3"/>
<dbReference type="InterPro" id="IPR038626">
    <property type="entry name" value="Rof-like_sf"/>
</dbReference>
<dbReference type="EMBL" id="QLTR01000019">
    <property type="protein sequence ID" value="RAS61017.1"/>
    <property type="molecule type" value="Genomic_DNA"/>
</dbReference>
<comment type="caution">
    <text evidence="1">The sequence shown here is derived from an EMBL/GenBank/DDBJ whole genome shotgun (WGS) entry which is preliminary data.</text>
</comment>
<dbReference type="InterPro" id="IPR009778">
    <property type="entry name" value="ROF"/>
</dbReference>
<gene>
    <name evidence="1" type="ORF">DET48_11946</name>
</gene>
<accession>A0A329E6K3</accession>
<reference evidence="1 2" key="1">
    <citation type="submission" date="2018-06" db="EMBL/GenBank/DDBJ databases">
        <title>Freshwater and sediment microbial communities from various areas in North America, analyzing microbe dynamics in response to fracking.</title>
        <authorList>
            <person name="Lamendella R."/>
        </authorList>
    </citation>
    <scope>NUCLEOTIDE SEQUENCE [LARGE SCALE GENOMIC DNA]</scope>
    <source>
        <strain evidence="1 2">99A</strain>
    </source>
</reference>
<dbReference type="Proteomes" id="UP000248729">
    <property type="component" value="Unassembled WGS sequence"/>
</dbReference>
<protein>
    <submittedName>
        <fullName evidence="1">Rof transcriptional antiterminator</fullName>
    </submittedName>
</protein>
<proteinExistence type="predicted"/>
<organism evidence="1 2">
    <name type="scientific">Vibrio diazotrophicus</name>
    <dbReference type="NCBI Taxonomy" id="685"/>
    <lineage>
        <taxon>Bacteria</taxon>
        <taxon>Pseudomonadati</taxon>
        <taxon>Pseudomonadota</taxon>
        <taxon>Gammaproteobacteria</taxon>
        <taxon>Vibrionales</taxon>
        <taxon>Vibrionaceae</taxon>
        <taxon>Vibrio</taxon>
    </lineage>
</organism>
<dbReference type="Gene3D" id="2.30.30.400">
    <property type="entry name" value="Rof-like"/>
    <property type="match status" value="1"/>
</dbReference>
<evidence type="ECO:0000313" key="1">
    <source>
        <dbReference type="EMBL" id="RAS61017.1"/>
    </source>
</evidence>
<name>A0A329E6K3_VIBDI</name>
<dbReference type="SUPFAM" id="SSF101744">
    <property type="entry name" value="Rof/RNase P subunit-like"/>
    <property type="match status" value="1"/>
</dbReference>